<comment type="caution">
    <text evidence="1">The sequence shown here is derived from an EMBL/GenBank/DDBJ whole genome shotgun (WGS) entry which is preliminary data.</text>
</comment>
<evidence type="ECO:0000313" key="1">
    <source>
        <dbReference type="EMBL" id="KAK5622009.1"/>
    </source>
</evidence>
<protein>
    <submittedName>
        <fullName evidence="1">Uncharacterized protein</fullName>
    </submittedName>
</protein>
<reference evidence="1 2" key="1">
    <citation type="submission" date="2021-06" db="EMBL/GenBank/DDBJ databases">
        <authorList>
            <person name="Palmer J.M."/>
        </authorList>
    </citation>
    <scope>NUCLEOTIDE SEQUENCE [LARGE SCALE GENOMIC DNA]</scope>
    <source>
        <strain evidence="1 2">MEX-2019</strain>
        <tissue evidence="1">Muscle</tissue>
    </source>
</reference>
<accession>A0AAV9SKZ2</accession>
<dbReference type="Proteomes" id="UP001311232">
    <property type="component" value="Unassembled WGS sequence"/>
</dbReference>
<organism evidence="1 2">
    <name type="scientific">Crenichthys baileyi</name>
    <name type="common">White River springfish</name>
    <dbReference type="NCBI Taxonomy" id="28760"/>
    <lineage>
        <taxon>Eukaryota</taxon>
        <taxon>Metazoa</taxon>
        <taxon>Chordata</taxon>
        <taxon>Craniata</taxon>
        <taxon>Vertebrata</taxon>
        <taxon>Euteleostomi</taxon>
        <taxon>Actinopterygii</taxon>
        <taxon>Neopterygii</taxon>
        <taxon>Teleostei</taxon>
        <taxon>Neoteleostei</taxon>
        <taxon>Acanthomorphata</taxon>
        <taxon>Ovalentaria</taxon>
        <taxon>Atherinomorphae</taxon>
        <taxon>Cyprinodontiformes</taxon>
        <taxon>Goodeidae</taxon>
        <taxon>Crenichthys</taxon>
    </lineage>
</organism>
<dbReference type="EMBL" id="JAHHUM010000244">
    <property type="protein sequence ID" value="KAK5622009.1"/>
    <property type="molecule type" value="Genomic_DNA"/>
</dbReference>
<name>A0AAV9SKZ2_9TELE</name>
<sequence>MAPSVQLLAVRWQGQGPGMLCPSVNKKQPSLADTAEEFCNLALGGFHNLARGLRTLILLTDAVLHPLLPHLISHPARVRPDPVAPILIMNGVLYVGPEYVWWT</sequence>
<evidence type="ECO:0000313" key="2">
    <source>
        <dbReference type="Proteomes" id="UP001311232"/>
    </source>
</evidence>
<gene>
    <name evidence="1" type="ORF">CRENBAI_012675</name>
</gene>
<proteinExistence type="predicted"/>
<keyword evidence="2" id="KW-1185">Reference proteome</keyword>
<dbReference type="AlphaFoldDB" id="A0AAV9SKZ2"/>